<protein>
    <submittedName>
        <fullName evidence="4">MORN repeat protein, putative</fullName>
    </submittedName>
</protein>
<keyword evidence="1" id="KW-0677">Repeat</keyword>
<dbReference type="Pfam" id="PF02493">
    <property type="entry name" value="MORN"/>
    <property type="match status" value="6"/>
</dbReference>
<dbReference type="InterPro" id="IPR018307">
    <property type="entry name" value="ABL9/DENND6_dom"/>
</dbReference>
<sequence>MKKIKDSFQLFSSKNKRDNEKNQDISNRLYKIGNEIEEKFDEDVENIRFNADDISYYFVKNTESLNKESYRECDNKKSVNEINIYKRLQDKKIKTLFDTSICGPYICCIFILSKKENVNIEYIYPHIDINEKNIILQIENEMKIITPFNVWYRYKGEWKEDIENFLIERIFLLKEMNTCTNVLYNLNIEPTSNNEYNILYGISGNRYYSIVLDYLEENIYKEIMIISQIPYYNFISWKFLTVMESFLIDKEFKKLKNFVDSLSEDNNIFEKITFDDYYLNLSNNMEQLKNMKLENILIFLKALLLEKKIVISCSKKEMGCKYVLLFLSFIPDIINLGFNIKNYEDKFEEWKKSKLPLILFHETYVLLLHIDNLKLFNNYTCSKNYFISTTIHSDVYKAVQNNADLLYDVDKDNLVINNDNLIDVLKLTKFENNHLNKIHSVFKSFFNFSSLLFENIKPNETLINLQNINYSNTNNIISNFNRINEKLFCNQNGNISLINNSYNNDDKNNDDDDNNDNNNDDDNNNNDHDDGTIVLTKSECDFKTINMNDYKKNEDKSLNSLDNLPNEIRGKYQMGKLKEEKVLIGTTRGTINENSGLYMNKYISYGNNINNNDNNNNNNNNNNNDIIINNKRYSDNFHLNGTFPSNEGNYENVELIDDEDDIYIINLKDNYSEELNFIKDIERLESNYNKTENMKGLKKNDELEKFVIDIRNHFHIYFNELFTLSKEYFEEGMKEKKNVYEENYNNLFIEIWEETTNFHSFIEKDYKINKFLKIAEENNILFDKRNLEKYTFINDLLIIEKGENYNETIENYNNLKEVLIISLKGYVYEGTYCFLKNCKQGLGKFVSNIYDITFQGEWHNDQINGSGHLYHKNFKYFGKFKNNLFSENGIFVDNMLNQYEGEFLNGYFNGNGKLIYNKNTYIGIFKNNNLIGQGKILYKTGSVYTGEIKNFLPHGYGFLSYDDSAIFEGYFIEGKKCGNGFLTLKCNDPSNNIFSIEGKWENDEPVMRKSFHIVFPNKDKYIGKIYILPNSKRNNKYKKYISDDTIVNIIQKKLYDVNQLIETVFNFMYHTNVNKKLEHITTNMITEEQRKYYLNVPYPIEDISNVNPTLNDQNGNNKKITSNPQSISSHQSINDYQKNDDNYEIRNSSILNSIDKREDYSSFKKKDSLPIIFLEEKQTSTEFNGTYKDSDDDSENAENEQKIFLKEKLETFINNKKKKVLKNIFDILDKNWLINNTENKLNKNKNIVEYLQQKKLFIIPHRKGLSIYNKKKENYNGKFCLGMKHGYGIYVYDHINRYEGYWFRGMKHGYAILYEGDHIYYAHFNYDKLISKEIILLKNLDKYKPKKETSKLKVYNNQFLINQSFFNFKDFISTVVCNYL</sequence>
<evidence type="ECO:0000313" key="4">
    <source>
        <dbReference type="EMBL" id="KYO01541.1"/>
    </source>
</evidence>
<dbReference type="PANTHER" id="PTHR23084:SF179">
    <property type="entry name" value="OS10G0565000 PROTEIN"/>
    <property type="match status" value="1"/>
</dbReference>
<dbReference type="RefSeq" id="XP_012761628.2">
    <property type="nucleotide sequence ID" value="XM_012906174.2"/>
</dbReference>
<proteinExistence type="predicted"/>
<dbReference type="Gene3D" id="2.20.110.10">
    <property type="entry name" value="Histone H3 K4-specific methyltransferase SET7/9 N-terminal domain"/>
    <property type="match status" value="3"/>
</dbReference>
<feature type="compositionally biased region" description="Polar residues" evidence="2">
    <location>
        <begin position="1108"/>
        <end position="1136"/>
    </location>
</feature>
<dbReference type="SUPFAM" id="SSF82185">
    <property type="entry name" value="Histone H3 K4-specific methyltransferase SET7/9 N-terminal domain"/>
    <property type="match status" value="3"/>
</dbReference>
<dbReference type="SMART" id="SM00698">
    <property type="entry name" value="MORN"/>
    <property type="match status" value="7"/>
</dbReference>
<reference evidence="4 5" key="1">
    <citation type="journal article" date="2016" name="Nat. Commun.">
        <title>Genomes of cryptic chimpanzee Plasmodium species reveal key evolutionary events leading to human malaria.</title>
        <authorList>
            <person name="Sundararaman S.A."/>
            <person name="Plenderleith L.J."/>
            <person name="Liu W."/>
            <person name="Loy D.E."/>
            <person name="Learn G.H."/>
            <person name="Li Y."/>
            <person name="Shaw K.S."/>
            <person name="Ayouba A."/>
            <person name="Peeters M."/>
            <person name="Speede S."/>
            <person name="Shaw G.M."/>
            <person name="Bushman F.D."/>
            <person name="Brisson D."/>
            <person name="Rayner J.C."/>
            <person name="Sharp P.M."/>
            <person name="Hahn B.H."/>
        </authorList>
    </citation>
    <scope>NUCLEOTIDE SEQUENCE [LARGE SCALE GENOMIC DNA]</scope>
    <source>
        <strain evidence="4 5">SY57</strain>
    </source>
</reference>
<dbReference type="InterPro" id="IPR003409">
    <property type="entry name" value="MORN"/>
</dbReference>
<dbReference type="GeneID" id="24529738"/>
<evidence type="ECO:0000256" key="1">
    <source>
        <dbReference type="ARBA" id="ARBA00022737"/>
    </source>
</evidence>
<dbReference type="Pfam" id="PF09794">
    <property type="entry name" value="Avl9"/>
    <property type="match status" value="1"/>
</dbReference>
<comment type="caution">
    <text evidence="4">The sequence shown here is derived from an EMBL/GenBank/DDBJ whole genome shotgun (WGS) entry which is preliminary data.</text>
</comment>
<feature type="region of interest" description="Disordered" evidence="2">
    <location>
        <begin position="1108"/>
        <end position="1139"/>
    </location>
</feature>
<dbReference type="PANTHER" id="PTHR23084">
    <property type="entry name" value="PHOSPHATIDYLINOSITOL-4-PHOSPHATE 5-KINASE RELATED"/>
    <property type="match status" value="1"/>
</dbReference>
<evidence type="ECO:0000313" key="5">
    <source>
        <dbReference type="Proteomes" id="UP000076359"/>
    </source>
</evidence>
<feature type="region of interest" description="Disordered" evidence="2">
    <location>
        <begin position="500"/>
        <end position="532"/>
    </location>
</feature>
<name>A0A151LQV6_PLARE</name>
<feature type="compositionally biased region" description="Acidic residues" evidence="2">
    <location>
        <begin position="508"/>
        <end position="524"/>
    </location>
</feature>
<dbReference type="VEuPathDB" id="PlasmoDB:PRCDC_0510500"/>
<dbReference type="EMBL" id="LVLA01000006">
    <property type="protein sequence ID" value="KYO01541.1"/>
    <property type="molecule type" value="Genomic_DNA"/>
</dbReference>
<dbReference type="KEGG" id="prei:PRSY57_0510500"/>
<evidence type="ECO:0000259" key="3">
    <source>
        <dbReference type="Pfam" id="PF09794"/>
    </source>
</evidence>
<organism evidence="4 5">
    <name type="scientific">Plasmodium reichenowi</name>
    <dbReference type="NCBI Taxonomy" id="5854"/>
    <lineage>
        <taxon>Eukaryota</taxon>
        <taxon>Sar</taxon>
        <taxon>Alveolata</taxon>
        <taxon>Apicomplexa</taxon>
        <taxon>Aconoidasida</taxon>
        <taxon>Haemosporida</taxon>
        <taxon>Plasmodiidae</taxon>
        <taxon>Plasmodium</taxon>
        <taxon>Plasmodium (Laverania)</taxon>
    </lineage>
</organism>
<dbReference type="Proteomes" id="UP000076359">
    <property type="component" value="Unassembled WGS sequence"/>
</dbReference>
<gene>
    <name evidence="4" type="ORF">PRSY57_0510500</name>
</gene>
<feature type="domain" description="AVL9/DENND6" evidence="3">
    <location>
        <begin position="181"/>
        <end position="441"/>
    </location>
</feature>
<evidence type="ECO:0000256" key="2">
    <source>
        <dbReference type="SAM" id="MobiDB-lite"/>
    </source>
</evidence>
<accession>A0A151LQV6</accession>
<dbReference type="VEuPathDB" id="PlasmoDB:PRG01_0510500"/>